<dbReference type="EMBL" id="JANBPW010000239">
    <property type="protein sequence ID" value="KAJ1950288.1"/>
    <property type="molecule type" value="Genomic_DNA"/>
</dbReference>
<feature type="non-terminal residue" evidence="1">
    <location>
        <position position="54"/>
    </location>
</feature>
<protein>
    <submittedName>
        <fullName evidence="1">Uncharacterized protein</fullName>
    </submittedName>
</protein>
<evidence type="ECO:0000313" key="1">
    <source>
        <dbReference type="EMBL" id="KAJ1950288.1"/>
    </source>
</evidence>
<organism evidence="1 2">
    <name type="scientific">Linderina macrospora</name>
    <dbReference type="NCBI Taxonomy" id="4868"/>
    <lineage>
        <taxon>Eukaryota</taxon>
        <taxon>Fungi</taxon>
        <taxon>Fungi incertae sedis</taxon>
        <taxon>Zoopagomycota</taxon>
        <taxon>Kickxellomycotina</taxon>
        <taxon>Kickxellomycetes</taxon>
        <taxon>Kickxellales</taxon>
        <taxon>Kickxellaceae</taxon>
        <taxon>Linderina</taxon>
    </lineage>
</organism>
<sequence length="54" mass="6016">MRLLATALRRCTATQTAFPKTLRPAYTMTRSFVSDATKDSPVWKLGHLNHVAIA</sequence>
<gene>
    <name evidence="1" type="ORF">FBU59_000748</name>
</gene>
<dbReference type="Proteomes" id="UP001150603">
    <property type="component" value="Unassembled WGS sequence"/>
</dbReference>
<evidence type="ECO:0000313" key="2">
    <source>
        <dbReference type="Proteomes" id="UP001150603"/>
    </source>
</evidence>
<reference evidence="1" key="1">
    <citation type="submission" date="2022-07" db="EMBL/GenBank/DDBJ databases">
        <title>Phylogenomic reconstructions and comparative analyses of Kickxellomycotina fungi.</title>
        <authorList>
            <person name="Reynolds N.K."/>
            <person name="Stajich J.E."/>
            <person name="Barry K."/>
            <person name="Grigoriev I.V."/>
            <person name="Crous P."/>
            <person name="Smith M.E."/>
        </authorList>
    </citation>
    <scope>NUCLEOTIDE SEQUENCE</scope>
    <source>
        <strain evidence="1">NRRL 5244</strain>
    </source>
</reference>
<name>A0ACC1JFZ8_9FUNG</name>
<proteinExistence type="predicted"/>
<comment type="caution">
    <text evidence="1">The sequence shown here is derived from an EMBL/GenBank/DDBJ whole genome shotgun (WGS) entry which is preliminary data.</text>
</comment>
<keyword evidence="2" id="KW-1185">Reference proteome</keyword>
<accession>A0ACC1JFZ8</accession>